<dbReference type="Gene3D" id="3.90.180.10">
    <property type="entry name" value="Medium-chain alcohol dehydrogenases, catalytic domain"/>
    <property type="match status" value="1"/>
</dbReference>
<keyword evidence="2" id="KW-0560">Oxidoreductase</keyword>
<accession>A0A9P4P8B7</accession>
<evidence type="ECO:0000313" key="5">
    <source>
        <dbReference type="Proteomes" id="UP000799764"/>
    </source>
</evidence>
<evidence type="ECO:0000256" key="1">
    <source>
        <dbReference type="ARBA" id="ARBA00022857"/>
    </source>
</evidence>
<dbReference type="Pfam" id="PF00107">
    <property type="entry name" value="ADH_zinc_N"/>
    <property type="match status" value="1"/>
</dbReference>
<dbReference type="GO" id="GO:0008270">
    <property type="term" value="F:zinc ion binding"/>
    <property type="evidence" value="ECO:0007669"/>
    <property type="project" value="InterPro"/>
</dbReference>
<name>A0A9P4P8B7_9PLEO</name>
<evidence type="ECO:0000313" key="4">
    <source>
        <dbReference type="EMBL" id="KAF2439157.1"/>
    </source>
</evidence>
<dbReference type="GO" id="GO:0003960">
    <property type="term" value="F:quinone reductase (NADPH) activity"/>
    <property type="evidence" value="ECO:0007669"/>
    <property type="project" value="InterPro"/>
</dbReference>
<protein>
    <submittedName>
        <fullName evidence="4">NAD(P)-binding protein</fullName>
    </submittedName>
</protein>
<feature type="domain" description="Enoyl reductase (ER)" evidence="3">
    <location>
        <begin position="19"/>
        <end position="331"/>
    </location>
</feature>
<dbReference type="OrthoDB" id="48317at2759"/>
<proteinExistence type="predicted"/>
<gene>
    <name evidence="4" type="ORF">P171DRAFT_370474</name>
</gene>
<dbReference type="Gene3D" id="3.40.50.720">
    <property type="entry name" value="NAD(P)-binding Rossmann-like Domain"/>
    <property type="match status" value="1"/>
</dbReference>
<evidence type="ECO:0000259" key="3">
    <source>
        <dbReference type="SMART" id="SM00829"/>
    </source>
</evidence>
<organism evidence="4 5">
    <name type="scientific">Karstenula rhodostoma CBS 690.94</name>
    <dbReference type="NCBI Taxonomy" id="1392251"/>
    <lineage>
        <taxon>Eukaryota</taxon>
        <taxon>Fungi</taxon>
        <taxon>Dikarya</taxon>
        <taxon>Ascomycota</taxon>
        <taxon>Pezizomycotina</taxon>
        <taxon>Dothideomycetes</taxon>
        <taxon>Pleosporomycetidae</taxon>
        <taxon>Pleosporales</taxon>
        <taxon>Massarineae</taxon>
        <taxon>Didymosphaeriaceae</taxon>
        <taxon>Karstenula</taxon>
    </lineage>
</organism>
<evidence type="ECO:0000256" key="2">
    <source>
        <dbReference type="ARBA" id="ARBA00023002"/>
    </source>
</evidence>
<dbReference type="InterPro" id="IPR036291">
    <property type="entry name" value="NAD(P)-bd_dom_sf"/>
</dbReference>
<dbReference type="CDD" id="cd05286">
    <property type="entry name" value="QOR2"/>
    <property type="match status" value="1"/>
</dbReference>
<dbReference type="EMBL" id="MU001510">
    <property type="protein sequence ID" value="KAF2439157.1"/>
    <property type="molecule type" value="Genomic_DNA"/>
</dbReference>
<dbReference type="Pfam" id="PF08240">
    <property type="entry name" value="ADH_N"/>
    <property type="match status" value="1"/>
</dbReference>
<dbReference type="PANTHER" id="PTHR48106">
    <property type="entry name" value="QUINONE OXIDOREDUCTASE PIG3-RELATED"/>
    <property type="match status" value="1"/>
</dbReference>
<dbReference type="SUPFAM" id="SSF51735">
    <property type="entry name" value="NAD(P)-binding Rossmann-fold domains"/>
    <property type="match status" value="1"/>
</dbReference>
<dbReference type="InterPro" id="IPR013149">
    <property type="entry name" value="ADH-like_C"/>
</dbReference>
<dbReference type="SUPFAM" id="SSF50129">
    <property type="entry name" value="GroES-like"/>
    <property type="match status" value="1"/>
</dbReference>
<dbReference type="InterPro" id="IPR013154">
    <property type="entry name" value="ADH-like_N"/>
</dbReference>
<sequence length="333" mass="35644">MASSSVPALMKGVQMQHTGGPEVLQYRTDLPVPFPGDGELLVKNEYIGINYVDVYWRIGMMGTAPEGIIGREAEGKIVSTGAGDIGGFKVGDRVVWLSIGSYAEYTAVPSSLAFPIPPGIEPGMAAAALLQGLFALTLVEKIVHVKQGDWALVHAAAGGVGLWLCQLLRAHGAKTIATASTTEKLALAKANGADYTINYREEHDLVARVDEITQGHGVDIVYDGIGKDQTENNVQVVAQHGTIVTYGATSGFPGQVPHGQLVAKKARFVGPGQSSLMGNIGGEFQQWCAKLFDTMAKHNITIRIHRKYSLSEMRKAHEDLEARRTTGKVLVTP</sequence>
<keyword evidence="5" id="KW-1185">Reference proteome</keyword>
<dbReference type="GO" id="GO:0070402">
    <property type="term" value="F:NADPH binding"/>
    <property type="evidence" value="ECO:0007669"/>
    <property type="project" value="TreeGrafter"/>
</dbReference>
<dbReference type="Proteomes" id="UP000799764">
    <property type="component" value="Unassembled WGS sequence"/>
</dbReference>
<dbReference type="SMART" id="SM00829">
    <property type="entry name" value="PKS_ER"/>
    <property type="match status" value="1"/>
</dbReference>
<dbReference type="InterPro" id="IPR002364">
    <property type="entry name" value="Quin_OxRdtase/zeta-crystal_CS"/>
</dbReference>
<dbReference type="PROSITE" id="PS01162">
    <property type="entry name" value="QOR_ZETA_CRYSTAL"/>
    <property type="match status" value="1"/>
</dbReference>
<dbReference type="InterPro" id="IPR020843">
    <property type="entry name" value="ER"/>
</dbReference>
<reference evidence="4" key="1">
    <citation type="journal article" date="2020" name="Stud. Mycol.">
        <title>101 Dothideomycetes genomes: a test case for predicting lifestyles and emergence of pathogens.</title>
        <authorList>
            <person name="Haridas S."/>
            <person name="Albert R."/>
            <person name="Binder M."/>
            <person name="Bloem J."/>
            <person name="Labutti K."/>
            <person name="Salamov A."/>
            <person name="Andreopoulos B."/>
            <person name="Baker S."/>
            <person name="Barry K."/>
            <person name="Bills G."/>
            <person name="Bluhm B."/>
            <person name="Cannon C."/>
            <person name="Castanera R."/>
            <person name="Culley D."/>
            <person name="Daum C."/>
            <person name="Ezra D."/>
            <person name="Gonzalez J."/>
            <person name="Henrissat B."/>
            <person name="Kuo A."/>
            <person name="Liang C."/>
            <person name="Lipzen A."/>
            <person name="Lutzoni F."/>
            <person name="Magnuson J."/>
            <person name="Mondo S."/>
            <person name="Nolan M."/>
            <person name="Ohm R."/>
            <person name="Pangilinan J."/>
            <person name="Park H.-J."/>
            <person name="Ramirez L."/>
            <person name="Alfaro M."/>
            <person name="Sun H."/>
            <person name="Tritt A."/>
            <person name="Yoshinaga Y."/>
            <person name="Zwiers L.-H."/>
            <person name="Turgeon B."/>
            <person name="Goodwin S."/>
            <person name="Spatafora J."/>
            <person name="Crous P."/>
            <person name="Grigoriev I."/>
        </authorList>
    </citation>
    <scope>NUCLEOTIDE SEQUENCE</scope>
    <source>
        <strain evidence="4">CBS 690.94</strain>
    </source>
</reference>
<dbReference type="InterPro" id="IPR011032">
    <property type="entry name" value="GroES-like_sf"/>
</dbReference>
<dbReference type="GO" id="GO:0035925">
    <property type="term" value="F:mRNA 3'-UTR AU-rich region binding"/>
    <property type="evidence" value="ECO:0007669"/>
    <property type="project" value="TreeGrafter"/>
</dbReference>
<dbReference type="AlphaFoldDB" id="A0A9P4P8B7"/>
<dbReference type="InterPro" id="IPR047618">
    <property type="entry name" value="QOR-like"/>
</dbReference>
<comment type="caution">
    <text evidence="4">The sequence shown here is derived from an EMBL/GenBank/DDBJ whole genome shotgun (WGS) entry which is preliminary data.</text>
</comment>
<dbReference type="GO" id="GO:0005829">
    <property type="term" value="C:cytosol"/>
    <property type="evidence" value="ECO:0007669"/>
    <property type="project" value="TreeGrafter"/>
</dbReference>
<dbReference type="PANTHER" id="PTHR48106:SF13">
    <property type="entry name" value="QUINONE OXIDOREDUCTASE-RELATED"/>
    <property type="match status" value="1"/>
</dbReference>
<keyword evidence="1" id="KW-0521">NADP</keyword>